<evidence type="ECO:0000313" key="4">
    <source>
        <dbReference type="Proteomes" id="UP000326396"/>
    </source>
</evidence>
<dbReference type="FunFam" id="3.40.30.10:FF:000273">
    <property type="entry name" value="Glutaredoxin family protein"/>
    <property type="match status" value="1"/>
</dbReference>
<organism evidence="3 4">
    <name type="scientific">Mikania micrantha</name>
    <name type="common">bitter vine</name>
    <dbReference type="NCBI Taxonomy" id="192012"/>
    <lineage>
        <taxon>Eukaryota</taxon>
        <taxon>Viridiplantae</taxon>
        <taxon>Streptophyta</taxon>
        <taxon>Embryophyta</taxon>
        <taxon>Tracheophyta</taxon>
        <taxon>Spermatophyta</taxon>
        <taxon>Magnoliopsida</taxon>
        <taxon>eudicotyledons</taxon>
        <taxon>Gunneridae</taxon>
        <taxon>Pentapetalae</taxon>
        <taxon>asterids</taxon>
        <taxon>campanulids</taxon>
        <taxon>Asterales</taxon>
        <taxon>Asteraceae</taxon>
        <taxon>Asteroideae</taxon>
        <taxon>Heliantheae alliance</taxon>
        <taxon>Eupatorieae</taxon>
        <taxon>Mikania</taxon>
    </lineage>
</organism>
<keyword evidence="4" id="KW-1185">Reference proteome</keyword>
<dbReference type="EMBL" id="SZYD01000001">
    <property type="protein sequence ID" value="KAD7478648.1"/>
    <property type="molecule type" value="Genomic_DNA"/>
</dbReference>
<dbReference type="PANTHER" id="PTHR45669:SF30">
    <property type="entry name" value="OS04G0641300 PROTEIN"/>
    <property type="match status" value="1"/>
</dbReference>
<dbReference type="CDD" id="cd03031">
    <property type="entry name" value="GRX_GRX_like"/>
    <property type="match status" value="1"/>
</dbReference>
<dbReference type="OrthoDB" id="423313at2759"/>
<dbReference type="Gene3D" id="3.40.30.10">
    <property type="entry name" value="Glutaredoxin"/>
    <property type="match status" value="1"/>
</dbReference>
<dbReference type="InterPro" id="IPR002109">
    <property type="entry name" value="Glutaredoxin"/>
</dbReference>
<feature type="domain" description="Glutaredoxin" evidence="2">
    <location>
        <begin position="218"/>
        <end position="286"/>
    </location>
</feature>
<dbReference type="PROSITE" id="PS51354">
    <property type="entry name" value="GLUTAREDOXIN_2"/>
    <property type="match status" value="1"/>
</dbReference>
<gene>
    <name evidence="3" type="ORF">E3N88_01784</name>
</gene>
<comment type="caution">
    <text evidence="3">The sequence shown here is derived from an EMBL/GenBank/DDBJ whole genome shotgun (WGS) entry which is preliminary data.</text>
</comment>
<name>A0A5N6Q494_9ASTR</name>
<dbReference type="SUPFAM" id="SSF52833">
    <property type="entry name" value="Thioredoxin-like"/>
    <property type="match status" value="1"/>
</dbReference>
<protein>
    <recommendedName>
        <fullName evidence="2">Glutaredoxin domain-containing protein</fullName>
    </recommendedName>
</protein>
<dbReference type="AlphaFoldDB" id="A0A5N6Q494"/>
<reference evidence="3 4" key="1">
    <citation type="submission" date="2019-05" db="EMBL/GenBank/DDBJ databases">
        <title>Mikania micrantha, genome provides insights into the molecular mechanism of rapid growth.</title>
        <authorList>
            <person name="Liu B."/>
        </authorList>
    </citation>
    <scope>NUCLEOTIDE SEQUENCE [LARGE SCALE GENOMIC DNA]</scope>
    <source>
        <strain evidence="3">NLD-2019</strain>
        <tissue evidence="3">Leaf</tissue>
    </source>
</reference>
<dbReference type="Pfam" id="PF00462">
    <property type="entry name" value="Glutaredoxin"/>
    <property type="match status" value="1"/>
</dbReference>
<dbReference type="InterPro" id="IPR036249">
    <property type="entry name" value="Thioredoxin-like_sf"/>
</dbReference>
<proteinExistence type="predicted"/>
<evidence type="ECO:0000256" key="1">
    <source>
        <dbReference type="SAM" id="MobiDB-lite"/>
    </source>
</evidence>
<dbReference type="Pfam" id="PF23733">
    <property type="entry name" value="GRXCR1-2_C"/>
    <property type="match status" value="1"/>
</dbReference>
<dbReference type="PANTHER" id="PTHR45669">
    <property type="entry name" value="GLUTAREDOXIN DOMAIN-CONTAINING CYSTEINE-RICH PROTEIN CG12206-RELATED"/>
    <property type="match status" value="1"/>
</dbReference>
<dbReference type="Proteomes" id="UP000326396">
    <property type="component" value="Linkage Group LG1"/>
</dbReference>
<evidence type="ECO:0000259" key="2">
    <source>
        <dbReference type="Pfam" id="PF00462"/>
    </source>
</evidence>
<accession>A0A5N6Q494</accession>
<sequence length="379" mass="41973">MGCASSKQSICQNCQSQYSPVRMSYSSLPNRSPLRETDDHHVVTLASTTLGYLLLDPSINQLHPQPVRRNVPQMNTKDFALELIEAKTWSKRFDEKIKNIAPITPIVSPPCEPEAINAWELMEGLDDSSPLQPPSTAFAHCLFNKNSNSITLDQPPTPTNHSNTNDTSIASSFDPSMINIKPMIKEEQQFSDYNGDNATNSLPNIENEIVSCSKEKLILYYTSLRGVRKTYEDCCHVRGILKNSGARVDERDVSMHSGFKEELKELLGDGYSGGDLPKVFVGKKCIGGVDEIRRFHDECKLEKVLEGCETVDEGDGGGGCEGCGDIRFLPCETCSGSCKVYYEVNSDVEEDEIGKNDCGFQRCPDCNENGLIRCPICCN</sequence>
<evidence type="ECO:0000313" key="3">
    <source>
        <dbReference type="EMBL" id="KAD7478648.1"/>
    </source>
</evidence>
<feature type="region of interest" description="Disordered" evidence="1">
    <location>
        <begin position="150"/>
        <end position="172"/>
    </location>
</feature>